<feature type="compositionally biased region" description="Polar residues" evidence="1">
    <location>
        <begin position="1"/>
        <end position="30"/>
    </location>
</feature>
<accession>A0A7J8FAT1</accession>
<keyword evidence="3" id="KW-1185">Reference proteome</keyword>
<comment type="caution">
    <text evidence="2">The sequence shown here is derived from an EMBL/GenBank/DDBJ whole genome shotgun (WGS) entry which is preliminary data.</text>
</comment>
<feature type="region of interest" description="Disordered" evidence="1">
    <location>
        <begin position="1"/>
        <end position="56"/>
    </location>
</feature>
<proteinExistence type="predicted"/>
<dbReference type="Proteomes" id="UP000550707">
    <property type="component" value="Unassembled WGS sequence"/>
</dbReference>
<reference evidence="2 3" key="1">
    <citation type="journal article" date="2020" name="Nature">
        <title>Six reference-quality genomes reveal evolution of bat adaptations.</title>
        <authorList>
            <person name="Jebb D."/>
            <person name="Huang Z."/>
            <person name="Pippel M."/>
            <person name="Hughes G.M."/>
            <person name="Lavrichenko K."/>
            <person name="Devanna P."/>
            <person name="Winkler S."/>
            <person name="Jermiin L.S."/>
            <person name="Skirmuntt E.C."/>
            <person name="Katzourakis A."/>
            <person name="Burkitt-Gray L."/>
            <person name="Ray D.A."/>
            <person name="Sullivan K.A.M."/>
            <person name="Roscito J.G."/>
            <person name="Kirilenko B.M."/>
            <person name="Davalos L.M."/>
            <person name="Corthals A.P."/>
            <person name="Power M.L."/>
            <person name="Jones G."/>
            <person name="Ransome R.D."/>
            <person name="Dechmann D.K.N."/>
            <person name="Locatelli A.G."/>
            <person name="Puechmaille S.J."/>
            <person name="Fedrigo O."/>
            <person name="Jarvis E.D."/>
            <person name="Hiller M."/>
            <person name="Vernes S.C."/>
            <person name="Myers E.W."/>
            <person name="Teeling E.C."/>
        </authorList>
    </citation>
    <scope>NUCLEOTIDE SEQUENCE [LARGE SCALE GENOMIC DNA]</scope>
    <source>
        <strain evidence="2">MMolMol1</strain>
        <tissue evidence="2">Muscle</tissue>
    </source>
</reference>
<evidence type="ECO:0000313" key="2">
    <source>
        <dbReference type="EMBL" id="KAF6444322.1"/>
    </source>
</evidence>
<sequence length="132" mass="14189">MDPAFTDSQTPSQGDRLQGSQKTPASSGGSKQDLWAPRANGRTSLETRPAARGSRVQAAVRFRVGAGRCWHVSRQQFQSRSRSGVPGTWGISCNSCCVTCHSSLEESIPNLASGAHVKSSTTHRFPTQFPNT</sequence>
<dbReference type="AlphaFoldDB" id="A0A7J8FAT1"/>
<evidence type="ECO:0000256" key="1">
    <source>
        <dbReference type="SAM" id="MobiDB-lite"/>
    </source>
</evidence>
<name>A0A7J8FAT1_MOLMO</name>
<protein>
    <submittedName>
        <fullName evidence="2">Uncharacterized protein</fullName>
    </submittedName>
</protein>
<dbReference type="InParanoid" id="A0A7J8FAT1"/>
<dbReference type="EMBL" id="JACASF010000012">
    <property type="protein sequence ID" value="KAF6444322.1"/>
    <property type="molecule type" value="Genomic_DNA"/>
</dbReference>
<gene>
    <name evidence="2" type="ORF">HJG59_008613</name>
</gene>
<organism evidence="2 3">
    <name type="scientific">Molossus molossus</name>
    <name type="common">Pallas' mastiff bat</name>
    <name type="synonym">Vespertilio molossus</name>
    <dbReference type="NCBI Taxonomy" id="27622"/>
    <lineage>
        <taxon>Eukaryota</taxon>
        <taxon>Metazoa</taxon>
        <taxon>Chordata</taxon>
        <taxon>Craniata</taxon>
        <taxon>Vertebrata</taxon>
        <taxon>Euteleostomi</taxon>
        <taxon>Mammalia</taxon>
        <taxon>Eutheria</taxon>
        <taxon>Laurasiatheria</taxon>
        <taxon>Chiroptera</taxon>
        <taxon>Yangochiroptera</taxon>
        <taxon>Molossidae</taxon>
        <taxon>Molossus</taxon>
    </lineage>
</organism>
<evidence type="ECO:0000313" key="3">
    <source>
        <dbReference type="Proteomes" id="UP000550707"/>
    </source>
</evidence>